<comment type="caution">
    <text evidence="2">The sequence shown here is derived from an EMBL/GenBank/DDBJ whole genome shotgun (WGS) entry which is preliminary data.</text>
</comment>
<dbReference type="InParanoid" id="G4T6F0"/>
<keyword evidence="3" id="KW-1185">Reference proteome</keyword>
<feature type="region of interest" description="Disordered" evidence="1">
    <location>
        <begin position="1"/>
        <end position="25"/>
    </location>
</feature>
<gene>
    <name evidence="2" type="ORF">PIIN_00756</name>
</gene>
<dbReference type="OrthoDB" id="4085451at2759"/>
<dbReference type="HOGENOM" id="CLU_1845869_0_0_1"/>
<reference evidence="2 3" key="1">
    <citation type="journal article" date="2011" name="PLoS Pathog.">
        <title>Endophytic Life Strategies Decoded by Genome and Transcriptome Analyses of the Mutualistic Root Symbiont Piriformospora indica.</title>
        <authorList>
            <person name="Zuccaro A."/>
            <person name="Lahrmann U."/>
            <person name="Guldener U."/>
            <person name="Langen G."/>
            <person name="Pfiffi S."/>
            <person name="Biedenkopf D."/>
            <person name="Wong P."/>
            <person name="Samans B."/>
            <person name="Grimm C."/>
            <person name="Basiewicz M."/>
            <person name="Murat C."/>
            <person name="Martin F."/>
            <person name="Kogel K.H."/>
        </authorList>
    </citation>
    <scope>NUCLEOTIDE SEQUENCE [LARGE SCALE GENOMIC DNA]</scope>
    <source>
        <strain evidence="2 3">DSM 11827</strain>
    </source>
</reference>
<dbReference type="Proteomes" id="UP000007148">
    <property type="component" value="Unassembled WGS sequence"/>
</dbReference>
<evidence type="ECO:0000313" key="3">
    <source>
        <dbReference type="Proteomes" id="UP000007148"/>
    </source>
</evidence>
<dbReference type="EMBL" id="CAFZ01000007">
    <property type="protein sequence ID" value="CCA66917.1"/>
    <property type="molecule type" value="Genomic_DNA"/>
</dbReference>
<dbReference type="AlphaFoldDB" id="G4T6F0"/>
<name>G4T6F0_SERID</name>
<accession>G4T6F0</accession>
<protein>
    <submittedName>
        <fullName evidence="2">Uncharacterized protein</fullName>
    </submittedName>
</protein>
<evidence type="ECO:0000256" key="1">
    <source>
        <dbReference type="SAM" id="MobiDB-lite"/>
    </source>
</evidence>
<sequence>MGHAASKSAKSASAAVPRAPKPPERPEQLLANLTKLGQVAVDSPMVLQKTHAQMTHIVRTRAQSENTTLTNKLDAYALSHLYDMAKDAKNPDTLAQQFKLDPQTTRRLLQRYNSPSIGRTNQITLKDGEIRVYKEAIWV</sequence>
<proteinExistence type="predicted"/>
<evidence type="ECO:0000313" key="2">
    <source>
        <dbReference type="EMBL" id="CCA66917.1"/>
    </source>
</evidence>
<organism evidence="2 3">
    <name type="scientific">Serendipita indica (strain DSM 11827)</name>
    <name type="common">Root endophyte fungus</name>
    <name type="synonym">Piriformospora indica</name>
    <dbReference type="NCBI Taxonomy" id="1109443"/>
    <lineage>
        <taxon>Eukaryota</taxon>
        <taxon>Fungi</taxon>
        <taxon>Dikarya</taxon>
        <taxon>Basidiomycota</taxon>
        <taxon>Agaricomycotina</taxon>
        <taxon>Agaricomycetes</taxon>
        <taxon>Sebacinales</taxon>
        <taxon>Serendipitaceae</taxon>
        <taxon>Serendipita</taxon>
    </lineage>
</organism>
<feature type="compositionally biased region" description="Low complexity" evidence="1">
    <location>
        <begin position="1"/>
        <end position="18"/>
    </location>
</feature>